<evidence type="ECO:0000313" key="2">
    <source>
        <dbReference type="EMBL" id="PMR78535.1"/>
    </source>
</evidence>
<feature type="domain" description="Peptidase M15A C-terminal" evidence="1">
    <location>
        <begin position="9"/>
        <end position="110"/>
    </location>
</feature>
<protein>
    <submittedName>
        <fullName evidence="2">Serine/threonine protein kinase</fullName>
    </submittedName>
</protein>
<dbReference type="Pfam" id="PF08291">
    <property type="entry name" value="Peptidase_M15_3"/>
    <property type="match status" value="1"/>
</dbReference>
<reference evidence="2 3" key="1">
    <citation type="submission" date="2018-01" db="EMBL/GenBank/DDBJ databases">
        <title>Halomonas endophytica sp. nov., isolated from storage liquid in the stems of Populus euphratica.</title>
        <authorList>
            <person name="Chen C."/>
        </authorList>
    </citation>
    <scope>NUCLEOTIDE SEQUENCE [LARGE SCALE GENOMIC DNA]</scope>
    <source>
        <strain evidence="2 3">BZ-SZ-XJ27</strain>
    </source>
</reference>
<evidence type="ECO:0000313" key="3">
    <source>
        <dbReference type="Proteomes" id="UP000235547"/>
    </source>
</evidence>
<evidence type="ECO:0000259" key="1">
    <source>
        <dbReference type="Pfam" id="PF08291"/>
    </source>
</evidence>
<dbReference type="Gene3D" id="3.30.1380.10">
    <property type="match status" value="1"/>
</dbReference>
<dbReference type="InterPro" id="IPR009045">
    <property type="entry name" value="Zn_M74/Hedgehog-like"/>
</dbReference>
<dbReference type="SUPFAM" id="SSF55166">
    <property type="entry name" value="Hedgehog/DD-peptidase"/>
    <property type="match status" value="1"/>
</dbReference>
<dbReference type="OrthoDB" id="5242612at2"/>
<dbReference type="Proteomes" id="UP000235547">
    <property type="component" value="Unassembled WGS sequence"/>
</dbReference>
<dbReference type="GO" id="GO:0004674">
    <property type="term" value="F:protein serine/threonine kinase activity"/>
    <property type="evidence" value="ECO:0007669"/>
    <property type="project" value="UniProtKB-KW"/>
</dbReference>
<dbReference type="InterPro" id="IPR013230">
    <property type="entry name" value="Peptidase_M15A_C"/>
</dbReference>
<comment type="caution">
    <text evidence="2">The sequence shown here is derived from an EMBL/GenBank/DDBJ whole genome shotgun (WGS) entry which is preliminary data.</text>
</comment>
<sequence>MKTAVHVSPHFQRHEFACSCGCGFDTVDSDTLAVLERLRKHFGKPVTITSGCRCPRHNARVGGAPNSQHLRGRAADIQVRDINPAEVQLWLIANEPHASVGRYSTFTHLDTRSGTPARW</sequence>
<accession>A0A2N7UDS5</accession>
<keyword evidence="2" id="KW-0808">Transferase</keyword>
<keyword evidence="3" id="KW-1185">Reference proteome</keyword>
<gene>
    <name evidence="2" type="ORF">C1H70_17485</name>
</gene>
<proteinExistence type="predicted"/>
<keyword evidence="2" id="KW-0723">Serine/threonine-protein kinase</keyword>
<dbReference type="AlphaFoldDB" id="A0A2N7UDS5"/>
<name>A0A2N7UDS5_9GAMM</name>
<dbReference type="EMBL" id="PNRG01000033">
    <property type="protein sequence ID" value="PMR78535.1"/>
    <property type="molecule type" value="Genomic_DNA"/>
</dbReference>
<keyword evidence="2" id="KW-0418">Kinase</keyword>
<dbReference type="RefSeq" id="WP_102589596.1">
    <property type="nucleotide sequence ID" value="NZ_BNAE01000001.1"/>
</dbReference>
<organism evidence="2 3">
    <name type="scientific">Halomonas urumqiensis</name>
    <dbReference type="NCBI Taxonomy" id="1684789"/>
    <lineage>
        <taxon>Bacteria</taxon>
        <taxon>Pseudomonadati</taxon>
        <taxon>Pseudomonadota</taxon>
        <taxon>Gammaproteobacteria</taxon>
        <taxon>Oceanospirillales</taxon>
        <taxon>Halomonadaceae</taxon>
        <taxon>Halomonas</taxon>
    </lineage>
</organism>